<dbReference type="PANTHER" id="PTHR20275">
    <property type="entry name" value="NAD KINASE"/>
    <property type="match status" value="1"/>
</dbReference>
<dbReference type="AlphaFoldDB" id="A0A1Z4KN34"/>
<dbReference type="EC" id="2.7.1.23" evidence="9"/>
<protein>
    <recommendedName>
        <fullName evidence="9">NAD kinase</fullName>
        <ecNumber evidence="9">2.7.1.23</ecNumber>
    </recommendedName>
    <alternativeName>
        <fullName evidence="9">ATP-dependent NAD kinase</fullName>
    </alternativeName>
</protein>
<evidence type="ECO:0000256" key="5">
    <source>
        <dbReference type="ARBA" id="ARBA00022840"/>
    </source>
</evidence>
<evidence type="ECO:0000256" key="4">
    <source>
        <dbReference type="ARBA" id="ARBA00022777"/>
    </source>
</evidence>
<keyword evidence="4 9" id="KW-0418">Kinase</keyword>
<comment type="similarity">
    <text evidence="9">Belongs to the NAD kinase family.</text>
</comment>
<evidence type="ECO:0000256" key="9">
    <source>
        <dbReference type="HAMAP-Rule" id="MF_00361"/>
    </source>
</evidence>
<keyword evidence="5 9" id="KW-0067">ATP-binding</keyword>
<dbReference type="Gene3D" id="2.60.200.30">
    <property type="entry name" value="Probable inorganic polyphosphate/atp-NAD kinase, domain 2"/>
    <property type="match status" value="1"/>
</dbReference>
<dbReference type="Proteomes" id="UP000217507">
    <property type="component" value="Chromosome"/>
</dbReference>
<dbReference type="InterPro" id="IPR017438">
    <property type="entry name" value="ATP-NAD_kinase_N"/>
</dbReference>
<dbReference type="EMBL" id="AP018216">
    <property type="protein sequence ID" value="BAY70358.1"/>
    <property type="molecule type" value="Genomic_DNA"/>
</dbReference>
<accession>A0A1Z4KN34</accession>
<comment type="function">
    <text evidence="9">Involved in the regulation of the intracellular balance of NAD and NADP, and is a key enzyme in the biosynthesis of NADP. Catalyzes specifically the phosphorylation on 2'-hydroxyl of the adenosine moiety of NAD to yield NADP.</text>
</comment>
<dbReference type="Pfam" id="PF20143">
    <property type="entry name" value="NAD_kinase_C"/>
    <property type="match status" value="1"/>
</dbReference>
<feature type="binding site" evidence="9">
    <location>
        <position position="274"/>
    </location>
    <ligand>
        <name>NAD(+)</name>
        <dbReference type="ChEBI" id="CHEBI:57540"/>
    </ligand>
</feature>
<dbReference type="GO" id="GO:0005524">
    <property type="term" value="F:ATP binding"/>
    <property type="evidence" value="ECO:0007669"/>
    <property type="project" value="UniProtKB-KW"/>
</dbReference>
<dbReference type="GO" id="GO:0046872">
    <property type="term" value="F:metal ion binding"/>
    <property type="evidence" value="ECO:0007669"/>
    <property type="project" value="UniProtKB-UniRule"/>
</dbReference>
<proteinExistence type="inferred from homology"/>
<dbReference type="GO" id="GO:0005737">
    <property type="term" value="C:cytoplasm"/>
    <property type="evidence" value="ECO:0007669"/>
    <property type="project" value="UniProtKB-SubCell"/>
</dbReference>
<evidence type="ECO:0000313" key="10">
    <source>
        <dbReference type="EMBL" id="BAY70358.1"/>
    </source>
</evidence>
<evidence type="ECO:0000256" key="6">
    <source>
        <dbReference type="ARBA" id="ARBA00022857"/>
    </source>
</evidence>
<comment type="cofactor">
    <cofactor evidence="9">
        <name>a divalent metal cation</name>
        <dbReference type="ChEBI" id="CHEBI:60240"/>
    </cofactor>
</comment>
<gene>
    <name evidence="10" type="primary">ppnK_1</name>
    <name evidence="9" type="synonym">nadK</name>
    <name evidence="10" type="ORF">NIES23_31620</name>
</gene>
<evidence type="ECO:0000256" key="7">
    <source>
        <dbReference type="ARBA" id="ARBA00023027"/>
    </source>
</evidence>
<dbReference type="GO" id="GO:0051287">
    <property type="term" value="F:NAD binding"/>
    <property type="evidence" value="ECO:0007669"/>
    <property type="project" value="UniProtKB-ARBA"/>
</dbReference>
<dbReference type="GO" id="GO:0006741">
    <property type="term" value="P:NADP+ biosynthetic process"/>
    <property type="evidence" value="ECO:0007669"/>
    <property type="project" value="UniProtKB-UniRule"/>
</dbReference>
<name>A0A1Z4KN34_ANAVA</name>
<keyword evidence="1 9" id="KW-0963">Cytoplasm</keyword>
<keyword evidence="7 9" id="KW-0520">NAD</keyword>
<evidence type="ECO:0000256" key="1">
    <source>
        <dbReference type="ARBA" id="ARBA00022490"/>
    </source>
</evidence>
<reference evidence="10 11" key="1">
    <citation type="submission" date="2017-06" db="EMBL/GenBank/DDBJ databases">
        <title>Genome sequencing of cyanobaciteial culture collection at National Institute for Environmental Studies (NIES).</title>
        <authorList>
            <person name="Hirose Y."/>
            <person name="Shimura Y."/>
            <person name="Fujisawa T."/>
            <person name="Nakamura Y."/>
            <person name="Kawachi M."/>
        </authorList>
    </citation>
    <scope>NUCLEOTIDE SEQUENCE [LARGE SCALE GENOMIC DNA]</scope>
    <source>
        <strain evidence="10 11">NIES-23</strain>
    </source>
</reference>
<dbReference type="InterPro" id="IPR002504">
    <property type="entry name" value="NADK"/>
</dbReference>
<feature type="binding site" evidence="9">
    <location>
        <position position="205"/>
    </location>
    <ligand>
        <name>NAD(+)</name>
        <dbReference type="ChEBI" id="CHEBI:57540"/>
    </ligand>
</feature>
<dbReference type="SUPFAM" id="SSF111331">
    <property type="entry name" value="NAD kinase/diacylglycerol kinase-like"/>
    <property type="match status" value="1"/>
</dbReference>
<feature type="binding site" evidence="9">
    <location>
        <begin position="175"/>
        <end position="176"/>
    </location>
    <ligand>
        <name>NAD(+)</name>
        <dbReference type="ChEBI" id="CHEBI:57540"/>
    </ligand>
</feature>
<evidence type="ECO:0000256" key="3">
    <source>
        <dbReference type="ARBA" id="ARBA00022741"/>
    </source>
</evidence>
<dbReference type="PANTHER" id="PTHR20275:SF13">
    <property type="entry name" value="NAD KINASE 2"/>
    <property type="match status" value="1"/>
</dbReference>
<comment type="subcellular location">
    <subcellularLocation>
        <location evidence="9">Cytoplasm</location>
    </subcellularLocation>
</comment>
<comment type="catalytic activity">
    <reaction evidence="8 9">
        <text>NAD(+) + ATP = ADP + NADP(+) + H(+)</text>
        <dbReference type="Rhea" id="RHEA:18629"/>
        <dbReference type="ChEBI" id="CHEBI:15378"/>
        <dbReference type="ChEBI" id="CHEBI:30616"/>
        <dbReference type="ChEBI" id="CHEBI:57540"/>
        <dbReference type="ChEBI" id="CHEBI:58349"/>
        <dbReference type="ChEBI" id="CHEBI:456216"/>
        <dbReference type="EC" id="2.7.1.23"/>
    </reaction>
</comment>
<dbReference type="GO" id="GO:0003951">
    <property type="term" value="F:NAD+ kinase activity"/>
    <property type="evidence" value="ECO:0007669"/>
    <property type="project" value="UniProtKB-UniRule"/>
</dbReference>
<keyword evidence="2 9" id="KW-0808">Transferase</keyword>
<evidence type="ECO:0000256" key="8">
    <source>
        <dbReference type="ARBA" id="ARBA00047925"/>
    </source>
</evidence>
<organism evidence="10 11">
    <name type="scientific">Trichormus variabilis NIES-23</name>
    <dbReference type="NCBI Taxonomy" id="1973479"/>
    <lineage>
        <taxon>Bacteria</taxon>
        <taxon>Bacillati</taxon>
        <taxon>Cyanobacteriota</taxon>
        <taxon>Cyanophyceae</taxon>
        <taxon>Nostocales</taxon>
        <taxon>Nostocaceae</taxon>
        <taxon>Trichormus</taxon>
    </lineage>
</organism>
<dbReference type="InterPro" id="IPR016064">
    <property type="entry name" value="NAD/diacylglycerol_kinase_sf"/>
</dbReference>
<dbReference type="HAMAP" id="MF_00361">
    <property type="entry name" value="NAD_kinase"/>
    <property type="match status" value="1"/>
</dbReference>
<evidence type="ECO:0000256" key="2">
    <source>
        <dbReference type="ARBA" id="ARBA00022679"/>
    </source>
</evidence>
<keyword evidence="6 9" id="KW-0521">NADP</keyword>
<dbReference type="Pfam" id="PF01513">
    <property type="entry name" value="NAD_kinase"/>
    <property type="match status" value="1"/>
</dbReference>
<dbReference type="Gene3D" id="3.40.50.10330">
    <property type="entry name" value="Probable inorganic polyphosphate/atp-NAD kinase, domain 1"/>
    <property type="match status" value="1"/>
</dbReference>
<dbReference type="GO" id="GO:0019674">
    <property type="term" value="P:NAD+ metabolic process"/>
    <property type="evidence" value="ECO:0007669"/>
    <property type="project" value="InterPro"/>
</dbReference>
<sequence>MTGDPKCVTITKDKASLKPGYLSVPKVGIIYNDIKPVAGRVAIELKDKLTAAGWDVSITSSIGGILGYSNPESPVCHTPIDGLTPPGFDSEMKFAIVLGGDGTVLAASRQVAPCGIPILAINTGHMGFLTETYLNQLPQAIDQAIAGEYEIEERAMLTVKVLRGESVLWEALCLNEMVLHREPLTSMCHFEIAVGRHAPVDIAADGVIVSTPTGSTAYSLSAGGPVVAPGVPVLQLVPICPHSLASRALVFPDTEPVNIYPVNIPRLVMVVDGNGGCYIFPEDRVYLERSPYSVKFIRLQPPEFFRILREKLGWGLPHIAKPTSVELP</sequence>
<dbReference type="InterPro" id="IPR017437">
    <property type="entry name" value="ATP-NAD_kinase_PpnK-typ_C"/>
</dbReference>
<keyword evidence="3 9" id="KW-0547">Nucleotide-binding</keyword>
<feature type="active site" description="Proton acceptor" evidence="9">
    <location>
        <position position="101"/>
    </location>
</feature>
<feature type="binding site" evidence="9">
    <location>
        <begin position="216"/>
        <end position="221"/>
    </location>
    <ligand>
        <name>NAD(+)</name>
        <dbReference type="ChEBI" id="CHEBI:57540"/>
    </ligand>
</feature>
<comment type="caution">
    <text evidence="9">Lacks conserved residue(s) required for the propagation of feature annotation.</text>
</comment>
<feature type="binding site" evidence="9">
    <location>
        <begin position="101"/>
        <end position="102"/>
    </location>
    <ligand>
        <name>NAD(+)</name>
        <dbReference type="ChEBI" id="CHEBI:57540"/>
    </ligand>
</feature>
<evidence type="ECO:0000313" key="11">
    <source>
        <dbReference type="Proteomes" id="UP000217507"/>
    </source>
</evidence>
<dbReference type="NCBIfam" id="NF002732">
    <property type="entry name" value="PRK02649.1"/>
    <property type="match status" value="1"/>
</dbReference>